<dbReference type="GO" id="GO:0016020">
    <property type="term" value="C:membrane"/>
    <property type="evidence" value="ECO:0007669"/>
    <property type="project" value="UniProtKB-SubCell"/>
</dbReference>
<keyword evidence="4 5" id="KW-0472">Membrane</keyword>
<keyword evidence="3 5" id="KW-1133">Transmembrane helix</keyword>
<dbReference type="GO" id="GO:0006457">
    <property type="term" value="P:protein folding"/>
    <property type="evidence" value="ECO:0007669"/>
    <property type="project" value="InterPro"/>
</dbReference>
<dbReference type="SUPFAM" id="SSF158442">
    <property type="entry name" value="DsbB-like"/>
    <property type="match status" value="1"/>
</dbReference>
<dbReference type="InterPro" id="IPR023380">
    <property type="entry name" value="DsbB-like_sf"/>
</dbReference>
<feature type="transmembrane region" description="Helical" evidence="5">
    <location>
        <begin position="38"/>
        <end position="55"/>
    </location>
</feature>
<evidence type="ECO:0000313" key="7">
    <source>
        <dbReference type="Proteomes" id="UP000001353"/>
    </source>
</evidence>
<keyword evidence="2 5" id="KW-0812">Transmembrane</keyword>
<evidence type="ECO:0000256" key="3">
    <source>
        <dbReference type="ARBA" id="ARBA00022989"/>
    </source>
</evidence>
<dbReference type="HOGENOM" id="CLU_098660_0_0_5"/>
<dbReference type="STRING" id="391595.RLO149_c016500"/>
<dbReference type="AlphaFoldDB" id="F7ZGZ2"/>
<dbReference type="OrthoDB" id="9808637at2"/>
<evidence type="ECO:0000256" key="1">
    <source>
        <dbReference type="ARBA" id="ARBA00004141"/>
    </source>
</evidence>
<evidence type="ECO:0000256" key="2">
    <source>
        <dbReference type="ARBA" id="ARBA00022692"/>
    </source>
</evidence>
<dbReference type="Gene3D" id="1.20.1550.10">
    <property type="entry name" value="DsbB-like"/>
    <property type="match status" value="1"/>
</dbReference>
<name>F7ZGZ2_ROSLO</name>
<dbReference type="EMBL" id="CP002623">
    <property type="protein sequence ID" value="AEI93643.1"/>
    <property type="molecule type" value="Genomic_DNA"/>
</dbReference>
<proteinExistence type="predicted"/>
<dbReference type="InterPro" id="IPR024199">
    <property type="entry name" value="Uncharacterised_DsbB"/>
</dbReference>
<evidence type="ECO:0008006" key="8">
    <source>
        <dbReference type="Google" id="ProtNLM"/>
    </source>
</evidence>
<protein>
    <recommendedName>
        <fullName evidence="8">Disulfide bond formation protein B</fullName>
    </recommendedName>
</protein>
<evidence type="ECO:0000313" key="6">
    <source>
        <dbReference type="EMBL" id="AEI93643.1"/>
    </source>
</evidence>
<feature type="transmembrane region" description="Helical" evidence="5">
    <location>
        <begin position="62"/>
        <end position="80"/>
    </location>
</feature>
<keyword evidence="7" id="KW-1185">Reference proteome</keyword>
<dbReference type="eggNOG" id="COG1495">
    <property type="taxonomic scope" value="Bacteria"/>
</dbReference>
<evidence type="ECO:0000256" key="5">
    <source>
        <dbReference type="SAM" id="Phobius"/>
    </source>
</evidence>
<dbReference type="Proteomes" id="UP000001353">
    <property type="component" value="Chromosome"/>
</dbReference>
<accession>F7ZGZ2</accession>
<evidence type="ECO:0000256" key="4">
    <source>
        <dbReference type="ARBA" id="ARBA00023136"/>
    </source>
</evidence>
<comment type="subcellular location">
    <subcellularLocation>
        <location evidence="1">Membrane</location>
        <topology evidence="1">Multi-pass membrane protein</topology>
    </subcellularLocation>
</comment>
<dbReference type="PIRSF" id="PIRSF033913">
    <property type="entry name" value="S-S_format_DsbB"/>
    <property type="match status" value="1"/>
</dbReference>
<feature type="transmembrane region" description="Helical" evidence="5">
    <location>
        <begin position="129"/>
        <end position="148"/>
    </location>
</feature>
<dbReference type="Pfam" id="PF02600">
    <property type="entry name" value="DsbB"/>
    <property type="match status" value="1"/>
</dbReference>
<sequence>MNGARLASLAALGSAALLAGAFLFQALGYAPCQMCIWQRYPHALAMAIGLIALAIHHKGLRLVGAAATLTTSAIGFYHAGVEQGWWQGPTTCSSTPIGDISADALLDQIMNAPLVRCDDIPWEMFGLSMAAWNGILSLALAALWLTAYRRA</sequence>
<dbReference type="InterPro" id="IPR003752">
    <property type="entry name" value="DiS_bond_form_DsbB/BdbC"/>
</dbReference>
<organism evidence="6 7">
    <name type="scientific">Roseobacter litoralis (strain ATCC 49566 / DSM 6996 / JCM 21268 / NBRC 15278 / OCh 149)</name>
    <dbReference type="NCBI Taxonomy" id="391595"/>
    <lineage>
        <taxon>Bacteria</taxon>
        <taxon>Pseudomonadati</taxon>
        <taxon>Pseudomonadota</taxon>
        <taxon>Alphaproteobacteria</taxon>
        <taxon>Rhodobacterales</taxon>
        <taxon>Roseobacteraceae</taxon>
        <taxon>Roseobacter</taxon>
    </lineage>
</organism>
<reference evidence="6 7" key="1">
    <citation type="journal article" date="2011" name="BMC Genomics">
        <title>Comparative genome analysis and genome-guided physiological analysis of Roseobacter litoralis.</title>
        <authorList>
            <person name="Kalhoefer D."/>
            <person name="Thole S."/>
            <person name="Voget S."/>
            <person name="Lehmann R."/>
            <person name="Liesegang H."/>
            <person name="Wollher A."/>
            <person name="Daniel R."/>
            <person name="Simon M."/>
            <person name="Brinkhoff T."/>
        </authorList>
    </citation>
    <scope>NUCLEOTIDE SEQUENCE [LARGE SCALE GENOMIC DNA]</scope>
    <source>
        <strain evidence="7">ATCC 49566 / DSM 6996 / JCM 21268 / NBRC 15278 / OCh 149</strain>
    </source>
</reference>
<dbReference type="KEGG" id="rli:RLO149_c016500"/>
<gene>
    <name evidence="6" type="ordered locus">RLO149_c016500</name>
</gene>
<dbReference type="GO" id="GO:0015035">
    <property type="term" value="F:protein-disulfide reductase activity"/>
    <property type="evidence" value="ECO:0007669"/>
    <property type="project" value="InterPro"/>
</dbReference>